<organism evidence="4 5">
    <name type="scientific">Acinetobacter parvus NIPH 1103</name>
    <dbReference type="NCBI Taxonomy" id="1217671"/>
    <lineage>
        <taxon>Bacteria</taxon>
        <taxon>Pseudomonadati</taxon>
        <taxon>Pseudomonadota</taxon>
        <taxon>Gammaproteobacteria</taxon>
        <taxon>Moraxellales</taxon>
        <taxon>Moraxellaceae</taxon>
        <taxon>Acinetobacter</taxon>
    </lineage>
</organism>
<dbReference type="PROSITE" id="PS51257">
    <property type="entry name" value="PROKAR_LIPOPROTEIN"/>
    <property type="match status" value="1"/>
</dbReference>
<evidence type="ECO:0000256" key="1">
    <source>
        <dbReference type="ARBA" id="ARBA00010116"/>
    </source>
</evidence>
<feature type="domain" description="Big-1" evidence="3">
    <location>
        <begin position="54"/>
        <end position="162"/>
    </location>
</feature>
<feature type="chain" id="PRO_5004130276" description="Big-1 domain-containing protein" evidence="2">
    <location>
        <begin position="21"/>
        <end position="736"/>
    </location>
</feature>
<evidence type="ECO:0000313" key="5">
    <source>
        <dbReference type="Proteomes" id="UP000018426"/>
    </source>
</evidence>
<dbReference type="EMBL" id="APOL01000021">
    <property type="protein sequence ID" value="ENU33805.1"/>
    <property type="molecule type" value="Genomic_DNA"/>
</dbReference>
<comment type="caution">
    <text evidence="4">The sequence shown here is derived from an EMBL/GenBank/DDBJ whole genome shotgun (WGS) entry which is preliminary data.</text>
</comment>
<dbReference type="SUPFAM" id="SSF49373">
    <property type="entry name" value="Invasin/intimin cell-adhesion fragments"/>
    <property type="match status" value="2"/>
</dbReference>
<accession>N8Q5J4</accession>
<dbReference type="InterPro" id="IPR013783">
    <property type="entry name" value="Ig-like_fold"/>
</dbReference>
<dbReference type="Proteomes" id="UP000018426">
    <property type="component" value="Unassembled WGS sequence"/>
</dbReference>
<evidence type="ECO:0000259" key="3">
    <source>
        <dbReference type="PROSITE" id="PS51127"/>
    </source>
</evidence>
<dbReference type="AlphaFoldDB" id="N8Q5J4"/>
<name>N8Q5J4_9GAMM</name>
<dbReference type="Gene3D" id="2.60.40.10">
    <property type="entry name" value="Immunoglobulins"/>
    <property type="match status" value="2"/>
</dbReference>
<reference evidence="4 5" key="1">
    <citation type="submission" date="2013-02" db="EMBL/GenBank/DDBJ databases">
        <title>The Genome Sequence of Acinetobacter parvus NIPH 1103.</title>
        <authorList>
            <consortium name="The Broad Institute Genome Sequencing Platform"/>
            <consortium name="The Broad Institute Genome Sequencing Center for Infectious Disease"/>
            <person name="Cerqueira G."/>
            <person name="Feldgarden M."/>
            <person name="Courvalin P."/>
            <person name="Perichon B."/>
            <person name="Grillot-Courvalin C."/>
            <person name="Clermont D."/>
            <person name="Rocha E."/>
            <person name="Yoon E.-J."/>
            <person name="Nemec A."/>
            <person name="Walker B."/>
            <person name="Young S.K."/>
            <person name="Zeng Q."/>
            <person name="Gargeya S."/>
            <person name="Fitzgerald M."/>
            <person name="Haas B."/>
            <person name="Abouelleil A."/>
            <person name="Alvarado L."/>
            <person name="Arachchi H.M."/>
            <person name="Berlin A.M."/>
            <person name="Chapman S.B."/>
            <person name="Dewar J."/>
            <person name="Goldberg J."/>
            <person name="Griggs A."/>
            <person name="Gujja S."/>
            <person name="Hansen M."/>
            <person name="Howarth C."/>
            <person name="Imamovic A."/>
            <person name="Larimer J."/>
            <person name="McCowan C."/>
            <person name="Murphy C."/>
            <person name="Neiman D."/>
            <person name="Pearson M."/>
            <person name="Priest M."/>
            <person name="Roberts A."/>
            <person name="Saif S."/>
            <person name="Shea T."/>
            <person name="Sisk P."/>
            <person name="Sykes S."/>
            <person name="Wortman J."/>
            <person name="Nusbaum C."/>
            <person name="Birren B."/>
        </authorList>
    </citation>
    <scope>NUCLEOTIDE SEQUENCE [LARGE SCALE GENOMIC DNA]</scope>
    <source>
        <strain evidence="4 5">NIPH 1103</strain>
    </source>
</reference>
<dbReference type="PROSITE" id="PS51127">
    <property type="entry name" value="BIG1"/>
    <property type="match status" value="1"/>
</dbReference>
<evidence type="ECO:0000256" key="2">
    <source>
        <dbReference type="SAM" id="SignalP"/>
    </source>
</evidence>
<dbReference type="HOGENOM" id="CLU_409736_0_0_6"/>
<evidence type="ECO:0000313" key="4">
    <source>
        <dbReference type="EMBL" id="ENU33805.1"/>
    </source>
</evidence>
<keyword evidence="2" id="KW-0732">Signal</keyword>
<dbReference type="PATRIC" id="fig|1217671.3.peg.1283"/>
<dbReference type="RefSeq" id="WP_004678464.1">
    <property type="nucleotide sequence ID" value="NZ_KB849226.1"/>
</dbReference>
<gene>
    <name evidence="4" type="ORF">F989_01291</name>
</gene>
<dbReference type="SMART" id="SM00634">
    <property type="entry name" value="BID_1"/>
    <property type="match status" value="2"/>
</dbReference>
<comment type="similarity">
    <text evidence="1">Belongs to the intimin/invasin family.</text>
</comment>
<dbReference type="InterPro" id="IPR008964">
    <property type="entry name" value="Invasin/intimin_cell_adhesion"/>
</dbReference>
<protein>
    <recommendedName>
        <fullName evidence="3">Big-1 domain-containing protein</fullName>
    </recommendedName>
</protein>
<sequence>MNKKQLTLKLSTIAVSILLASCGGGGDGYYGKTSDLETNPDNPSQIVKDVNISNIELKDTNDTVTQTVSVAGATAKVKVTDKSGKAISGALVTFNATGGVEFGTSNGAVLTNAEGEASISIKPTNAADTGSYQLSASVEHNGTSATTASYNFSLQASKITLVDVKVGETTLNSGASTNITLNTKDANTNVNQNNVTVNFAASCGTFEPATVVSSNQGDVTTSYKAIGADGKLCAGKQTITVTGSNIAEAKTVEVNIAAIEANSLVYTSNAVNMGIKGSGSALSGQVEFILYANGVPATDKDVKIELEKSPEGLSFVSEGNFATQVVKSDSQGKVIVNLYPGNKPGPVEIKATLVSNDKVFALSKDVAVSTGRVYQSGLSLSVSKNALRTDIDGDTATVTARMVDRNGNPVPKGTVISFVAEGGSITPNCASDDNGVCTVTLTTQNPRPANNRVSVLAYVEGDKAYTDLDGDNLYTEGVDTLLSNIGDFFRDDDENLAYNADNNEYLYKRSDAGTAACAASTITQPNLANTCHNRLSATLRHQMLFAFSHDAPTFVGISGIDQAMTKITNDRFTFQVFGNTQRLVPMPSGTTVSVSVKDNTDFKPAAKLEVDPTDSTKKVLSVTGAEPNSTAIVEIDGTVYPVTIGSNGVGEKKDLLSTVTGTPQVIYENQSCEAEIVSGYEPVPQVMSLLTPDTFGLASNNIVKYGVRLQKCAAGDDIKVSVQVPGGQQTTIYLSK</sequence>
<dbReference type="InterPro" id="IPR003344">
    <property type="entry name" value="Big_1_dom"/>
</dbReference>
<proteinExistence type="inferred from homology"/>
<feature type="signal peptide" evidence="2">
    <location>
        <begin position="1"/>
        <end position="20"/>
    </location>
</feature>